<gene>
    <name evidence="2" type="ORF">SDAV_001605</name>
</gene>
<name>A0A345DQS7_9MOLU</name>
<dbReference type="InterPro" id="IPR039422">
    <property type="entry name" value="MarR/SlyA-like"/>
</dbReference>
<organism evidence="2 3">
    <name type="scientific">Spiroplasma phoeniceum P40</name>
    <dbReference type="NCBI Taxonomy" id="1276259"/>
    <lineage>
        <taxon>Bacteria</taxon>
        <taxon>Bacillati</taxon>
        <taxon>Mycoplasmatota</taxon>
        <taxon>Mollicutes</taxon>
        <taxon>Entomoplasmatales</taxon>
        <taxon>Spiroplasmataceae</taxon>
        <taxon>Spiroplasma</taxon>
    </lineage>
</organism>
<dbReference type="InterPro" id="IPR000835">
    <property type="entry name" value="HTH_MarR-typ"/>
</dbReference>
<dbReference type="GO" id="GO:0006950">
    <property type="term" value="P:response to stress"/>
    <property type="evidence" value="ECO:0007669"/>
    <property type="project" value="TreeGrafter"/>
</dbReference>
<dbReference type="Pfam" id="PF01047">
    <property type="entry name" value="MarR"/>
    <property type="match status" value="1"/>
</dbReference>
<dbReference type="InterPro" id="IPR036390">
    <property type="entry name" value="WH_DNA-bd_sf"/>
</dbReference>
<evidence type="ECO:0000259" key="1">
    <source>
        <dbReference type="PROSITE" id="PS50995"/>
    </source>
</evidence>
<protein>
    <submittedName>
        <fullName evidence="2">MarR family transcriptional regulator</fullName>
    </submittedName>
</protein>
<evidence type="ECO:0000313" key="2">
    <source>
        <dbReference type="EMBL" id="AXF96568.1"/>
    </source>
</evidence>
<dbReference type="Gene3D" id="1.10.10.10">
    <property type="entry name" value="Winged helix-like DNA-binding domain superfamily/Winged helix DNA-binding domain"/>
    <property type="match status" value="1"/>
</dbReference>
<dbReference type="RefSeq" id="WP_114565163.1">
    <property type="nucleotide sequence ID" value="NZ_CP031088.1"/>
</dbReference>
<sequence>MQVENEICGGLLFRYLGFINKAFTQQIENELQKQGYYDFQISNIWLLILIERLPDYTMNELAQVVNQSRANITIVSKKLVQKGYVVKNRPENNKKIIYLTLTEKWWKLKPIVFNLVNQLDQRIMQILSKPRYETLLADLGRIVELLKKEGSTS</sequence>
<dbReference type="PANTHER" id="PTHR33164">
    <property type="entry name" value="TRANSCRIPTIONAL REGULATOR, MARR FAMILY"/>
    <property type="match status" value="1"/>
</dbReference>
<dbReference type="InterPro" id="IPR036388">
    <property type="entry name" value="WH-like_DNA-bd_sf"/>
</dbReference>
<dbReference type="GO" id="GO:0003700">
    <property type="term" value="F:DNA-binding transcription factor activity"/>
    <property type="evidence" value="ECO:0007669"/>
    <property type="project" value="InterPro"/>
</dbReference>
<dbReference type="PANTHER" id="PTHR33164:SF89">
    <property type="entry name" value="MARR FAMILY REGULATORY PROTEIN"/>
    <property type="match status" value="1"/>
</dbReference>
<reference evidence="3" key="1">
    <citation type="submission" date="2018-07" db="EMBL/GenBank/DDBJ databases">
        <title>Complete Genome Sequence of Spiroplasma phoeniceum.</title>
        <authorList>
            <person name="Davis R.E."/>
            <person name="Shao J.Y."/>
            <person name="Zhao Y."/>
            <person name="Silver A."/>
            <person name="Stump z."/>
            <person name="Gasparich G."/>
        </authorList>
    </citation>
    <scope>NUCLEOTIDE SEQUENCE [LARGE SCALE GENOMIC DNA]</scope>
    <source>
        <strain evidence="3">P40</strain>
    </source>
</reference>
<dbReference type="PROSITE" id="PS50995">
    <property type="entry name" value="HTH_MARR_2"/>
    <property type="match status" value="1"/>
</dbReference>
<dbReference type="Proteomes" id="UP000253689">
    <property type="component" value="Chromosome"/>
</dbReference>
<accession>A0A345DQS7</accession>
<dbReference type="AlphaFoldDB" id="A0A345DQS7"/>
<dbReference type="KEGG" id="sphh:SDAV_001605"/>
<evidence type="ECO:0000313" key="3">
    <source>
        <dbReference type="Proteomes" id="UP000253689"/>
    </source>
</evidence>
<proteinExistence type="predicted"/>
<dbReference type="SMART" id="SM00347">
    <property type="entry name" value="HTH_MARR"/>
    <property type="match status" value="1"/>
</dbReference>
<dbReference type="EMBL" id="CP031088">
    <property type="protein sequence ID" value="AXF96568.1"/>
    <property type="molecule type" value="Genomic_DNA"/>
</dbReference>
<dbReference type="SUPFAM" id="SSF46785">
    <property type="entry name" value="Winged helix' DNA-binding domain"/>
    <property type="match status" value="1"/>
</dbReference>
<feature type="domain" description="HTH marR-type" evidence="1">
    <location>
        <begin position="9"/>
        <end position="144"/>
    </location>
</feature>
<keyword evidence="3" id="KW-1185">Reference proteome</keyword>